<name>A0AAE0XAE1_9PEZI</name>
<dbReference type="PANTHER" id="PTHR47098">
    <property type="entry name" value="PROTEIN MAK32"/>
    <property type="match status" value="1"/>
</dbReference>
<organism evidence="1 2">
    <name type="scientific">Podospora appendiculata</name>
    <dbReference type="NCBI Taxonomy" id="314037"/>
    <lineage>
        <taxon>Eukaryota</taxon>
        <taxon>Fungi</taxon>
        <taxon>Dikarya</taxon>
        <taxon>Ascomycota</taxon>
        <taxon>Pezizomycotina</taxon>
        <taxon>Sordariomycetes</taxon>
        <taxon>Sordariomycetidae</taxon>
        <taxon>Sordariales</taxon>
        <taxon>Podosporaceae</taxon>
        <taxon>Podospora</taxon>
    </lineage>
</organism>
<proteinExistence type="predicted"/>
<keyword evidence="2" id="KW-1185">Reference proteome</keyword>
<protein>
    <submittedName>
        <fullName evidence="1">Uncharacterized protein</fullName>
    </submittedName>
</protein>
<reference evidence="1" key="2">
    <citation type="submission" date="2023-06" db="EMBL/GenBank/DDBJ databases">
        <authorList>
            <consortium name="Lawrence Berkeley National Laboratory"/>
            <person name="Haridas S."/>
            <person name="Hensen N."/>
            <person name="Bonometti L."/>
            <person name="Westerberg I."/>
            <person name="Brannstrom I.O."/>
            <person name="Guillou S."/>
            <person name="Cros-Aarteil S."/>
            <person name="Calhoun S."/>
            <person name="Kuo A."/>
            <person name="Mondo S."/>
            <person name="Pangilinan J."/>
            <person name="Riley R."/>
            <person name="Labutti K."/>
            <person name="Andreopoulos B."/>
            <person name="Lipzen A."/>
            <person name="Chen C."/>
            <person name="Yanf M."/>
            <person name="Daum C."/>
            <person name="Ng V."/>
            <person name="Clum A."/>
            <person name="Steindorff A."/>
            <person name="Ohm R."/>
            <person name="Martin F."/>
            <person name="Silar P."/>
            <person name="Natvig D."/>
            <person name="Lalanne C."/>
            <person name="Gautier V."/>
            <person name="Ament-Velasquez S.L."/>
            <person name="Kruys A."/>
            <person name="Hutchinson M.I."/>
            <person name="Powell A.J."/>
            <person name="Barry K."/>
            <person name="Miller A.N."/>
            <person name="Grigoriev I.V."/>
            <person name="Debuchy R."/>
            <person name="Gladieux P."/>
            <person name="Thoren M.H."/>
            <person name="Johannesson H."/>
        </authorList>
    </citation>
    <scope>NUCLEOTIDE SEQUENCE</scope>
    <source>
        <strain evidence="1">CBS 314.62</strain>
    </source>
</reference>
<dbReference type="Proteomes" id="UP001270362">
    <property type="component" value="Unassembled WGS sequence"/>
</dbReference>
<gene>
    <name evidence="1" type="ORF">B0T22DRAFT_480262</name>
</gene>
<dbReference type="PANTHER" id="PTHR47098:SF1">
    <property type="entry name" value="PFKB FAMILY CARBOHYDRATE KINASE SUPERFAMILY (AFU_ORTHOLOGUE AFUA_4G09500)"/>
    <property type="match status" value="1"/>
</dbReference>
<sequence>MWEPEPKLIDDVPFFKHVLSGISVLYLEVFQFITLCGLAYPKDGEFKMHQISAIIVAEWITHMRNGGAIILCARSRGYYIFRHGMDYSNGSWVVWLPCYHDYSDPRVQVSYPGAGGAFLGAMAYAWRQLYGPMEIVDAVKAAIVADRDFKFVTLGEIRPGRNVKFLTVPYDLRELCVKWGIHLHEETNIYQCNAHVDVSNRPGMDEYLVQYYHRESLSPSIESFKETLLIRSPVFQLSQTPQHVKQLIAVIRPVIPQSKLIWEPAAELINDRDIPLFKQVCNEISVLYIEAFHLMALSGESPSTDITEECITDLVSQLWLSHIQDSVAIIVRSRSKGYWICLKNGDQDSAFNWLPLTMMARKKMTTILGLEARFSARWPASFVVSRSLSQCFDRDRF</sequence>
<evidence type="ECO:0000313" key="2">
    <source>
        <dbReference type="Proteomes" id="UP001270362"/>
    </source>
</evidence>
<reference evidence="1" key="1">
    <citation type="journal article" date="2023" name="Mol. Phylogenet. Evol.">
        <title>Genome-scale phylogeny and comparative genomics of the fungal order Sordariales.</title>
        <authorList>
            <person name="Hensen N."/>
            <person name="Bonometti L."/>
            <person name="Westerberg I."/>
            <person name="Brannstrom I.O."/>
            <person name="Guillou S."/>
            <person name="Cros-Aarteil S."/>
            <person name="Calhoun S."/>
            <person name="Haridas S."/>
            <person name="Kuo A."/>
            <person name="Mondo S."/>
            <person name="Pangilinan J."/>
            <person name="Riley R."/>
            <person name="LaButti K."/>
            <person name="Andreopoulos B."/>
            <person name="Lipzen A."/>
            <person name="Chen C."/>
            <person name="Yan M."/>
            <person name="Daum C."/>
            <person name="Ng V."/>
            <person name="Clum A."/>
            <person name="Steindorff A."/>
            <person name="Ohm R.A."/>
            <person name="Martin F."/>
            <person name="Silar P."/>
            <person name="Natvig D.O."/>
            <person name="Lalanne C."/>
            <person name="Gautier V."/>
            <person name="Ament-Velasquez S.L."/>
            <person name="Kruys A."/>
            <person name="Hutchinson M.I."/>
            <person name="Powell A.J."/>
            <person name="Barry K."/>
            <person name="Miller A.N."/>
            <person name="Grigoriev I.V."/>
            <person name="Debuchy R."/>
            <person name="Gladieux P."/>
            <person name="Hiltunen Thoren M."/>
            <person name="Johannesson H."/>
        </authorList>
    </citation>
    <scope>NUCLEOTIDE SEQUENCE</scope>
    <source>
        <strain evidence="1">CBS 314.62</strain>
    </source>
</reference>
<evidence type="ECO:0000313" key="1">
    <source>
        <dbReference type="EMBL" id="KAK3689034.1"/>
    </source>
</evidence>
<accession>A0AAE0XAE1</accession>
<comment type="caution">
    <text evidence="1">The sequence shown here is derived from an EMBL/GenBank/DDBJ whole genome shotgun (WGS) entry which is preliminary data.</text>
</comment>
<dbReference type="AlphaFoldDB" id="A0AAE0XAE1"/>
<dbReference type="EMBL" id="JAULSO010000002">
    <property type="protein sequence ID" value="KAK3689034.1"/>
    <property type="molecule type" value="Genomic_DNA"/>
</dbReference>